<dbReference type="PANTHER" id="PTHR32479:SF17">
    <property type="entry name" value="GLYCOLATE OXIDASE IRON-SULFUR SUBUNIT"/>
    <property type="match status" value="1"/>
</dbReference>
<keyword evidence="9" id="KW-1185">Reference proteome</keyword>
<comment type="cofactor">
    <cofactor evidence="6">
        <name>[4Fe-4S] cluster</name>
        <dbReference type="ChEBI" id="CHEBI:49883"/>
    </cofactor>
    <text evidence="6">Binds 2 [4Fe-4S] clusters.</text>
</comment>
<dbReference type="InterPro" id="IPR009051">
    <property type="entry name" value="Helical_ferredxn"/>
</dbReference>
<keyword evidence="3" id="KW-0677">Repeat</keyword>
<accession>A0A5R9F606</accession>
<gene>
    <name evidence="8" type="ORF">FCL54_04800</name>
</gene>
<dbReference type="InterPro" id="IPR017900">
    <property type="entry name" value="4Fe4S_Fe_S_CS"/>
</dbReference>
<dbReference type="PANTHER" id="PTHR32479">
    <property type="entry name" value="GLYCOLATE OXIDASE IRON-SULFUR SUBUNIT"/>
    <property type="match status" value="1"/>
</dbReference>
<keyword evidence="2 6" id="KW-0479">Metal-binding</keyword>
<dbReference type="AlphaFoldDB" id="A0A5R9F606"/>
<dbReference type="Gene3D" id="1.10.1060.10">
    <property type="entry name" value="Alpha-helical ferredoxin"/>
    <property type="match status" value="1"/>
</dbReference>
<dbReference type="Pfam" id="PF13183">
    <property type="entry name" value="Fer4_8"/>
    <property type="match status" value="1"/>
</dbReference>
<dbReference type="EMBL" id="SWLG01000003">
    <property type="protein sequence ID" value="TLS38461.1"/>
    <property type="molecule type" value="Genomic_DNA"/>
</dbReference>
<dbReference type="SUPFAM" id="SSF46548">
    <property type="entry name" value="alpha-helical ferredoxin"/>
    <property type="match status" value="1"/>
</dbReference>
<keyword evidence="1 6" id="KW-0004">4Fe-4S</keyword>
<sequence>MRNIENYASEVQQELKERLDYDELMNCMRCGFCLPSCPTYTQTNKNEAASPRGRIALMKGVVDGVIEPDEDFEEQLNLCLGCRACEPVCPSGVKYGHLLEEARDVLEQKKKHKWPVKVMRHLVFEEFFPKKDRIRRLNNLLWLYQKSGVQKVVQKSKVLNVLPGNLANMESILPEIPAPKEMKNRPEHLDPFNVEAPKKRVAFFAGCLMDTMFMPTNDATVKLLQLAGCEVFIPPAQGCCGALHAHSGEKNGAKELAKQNIRAFEELDVDYIISNAGGCGAFLIDYDHLLKDDPEWYERAKAFVLKTKDISEVLVELDFHEKPLAVQPQVVTYQDSCHLRNVMRTSSAPRKLLKSIEGVTFKEMKDPDQCCGSAGVYNIVQQDMSMQILDSKMEKAKATQAQTIVTANPGCLLQMKLGIKREKMESNAKAVHIVDLLLEAYEGAASGEDNIREVAVTDS</sequence>
<keyword evidence="6" id="KW-0249">Electron transport</keyword>
<keyword evidence="6" id="KW-0813">Transport</keyword>
<evidence type="ECO:0000256" key="4">
    <source>
        <dbReference type="ARBA" id="ARBA00023004"/>
    </source>
</evidence>
<evidence type="ECO:0000313" key="8">
    <source>
        <dbReference type="EMBL" id="TLS38461.1"/>
    </source>
</evidence>
<dbReference type="PROSITE" id="PS51379">
    <property type="entry name" value="4FE4S_FER_2"/>
    <property type="match status" value="2"/>
</dbReference>
<dbReference type="InterPro" id="IPR012257">
    <property type="entry name" value="Glc_ox_4Fe-4S"/>
</dbReference>
<protein>
    <recommendedName>
        <fullName evidence="6">Glycolate oxidase iron-sulfur subunit</fullName>
        <ecNumber evidence="6">1.1.99.14</ecNumber>
    </recommendedName>
</protein>
<comment type="function">
    <text evidence="6">Component of a complex that catalyzes the oxidation of glycolate to glyoxylate.</text>
</comment>
<feature type="domain" description="4Fe-4S ferredoxin-type" evidence="7">
    <location>
        <begin position="70"/>
        <end position="93"/>
    </location>
</feature>
<evidence type="ECO:0000256" key="6">
    <source>
        <dbReference type="PIRNR" id="PIRNR000139"/>
    </source>
</evidence>
<evidence type="ECO:0000256" key="1">
    <source>
        <dbReference type="ARBA" id="ARBA00022485"/>
    </source>
</evidence>
<dbReference type="InterPro" id="IPR017896">
    <property type="entry name" value="4Fe4S_Fe-S-bd"/>
</dbReference>
<keyword evidence="5 6" id="KW-0411">Iron-sulfur</keyword>
<evidence type="ECO:0000256" key="2">
    <source>
        <dbReference type="ARBA" id="ARBA00022723"/>
    </source>
</evidence>
<dbReference type="OrthoDB" id="9770306at2"/>
<dbReference type="EC" id="1.1.99.14" evidence="6"/>
<dbReference type="PIRSF" id="PIRSF000139">
    <property type="entry name" value="Glc_ox_4Fe-4S"/>
    <property type="match status" value="1"/>
</dbReference>
<evidence type="ECO:0000256" key="5">
    <source>
        <dbReference type="ARBA" id="ARBA00023014"/>
    </source>
</evidence>
<dbReference type="Proteomes" id="UP000308230">
    <property type="component" value="Unassembled WGS sequence"/>
</dbReference>
<keyword evidence="4 6" id="KW-0408">Iron</keyword>
<comment type="caution">
    <text evidence="8">The sequence shown here is derived from an EMBL/GenBank/DDBJ whole genome shotgun (WGS) entry which is preliminary data.</text>
</comment>
<dbReference type="InterPro" id="IPR004017">
    <property type="entry name" value="Cys_rich_dom"/>
</dbReference>
<feature type="domain" description="4Fe-4S ferredoxin-type" evidence="7">
    <location>
        <begin position="17"/>
        <end position="47"/>
    </location>
</feature>
<evidence type="ECO:0000313" key="9">
    <source>
        <dbReference type="Proteomes" id="UP000308230"/>
    </source>
</evidence>
<dbReference type="RefSeq" id="WP_138123764.1">
    <property type="nucleotide sequence ID" value="NZ_SWLG01000003.1"/>
</dbReference>
<organism evidence="8 9">
    <name type="scientific">Exobacillus caeni</name>
    <dbReference type="NCBI Taxonomy" id="2574798"/>
    <lineage>
        <taxon>Bacteria</taxon>
        <taxon>Bacillati</taxon>
        <taxon>Bacillota</taxon>
        <taxon>Bacilli</taxon>
        <taxon>Bacillales</taxon>
        <taxon>Guptibacillaceae</taxon>
        <taxon>Exobacillus</taxon>
    </lineage>
</organism>
<evidence type="ECO:0000259" key="7">
    <source>
        <dbReference type="PROSITE" id="PS51379"/>
    </source>
</evidence>
<dbReference type="Pfam" id="PF02754">
    <property type="entry name" value="CCG"/>
    <property type="match status" value="2"/>
</dbReference>
<dbReference type="GO" id="GO:0051539">
    <property type="term" value="F:4 iron, 4 sulfur cluster binding"/>
    <property type="evidence" value="ECO:0007669"/>
    <property type="project" value="UniProtKB-UniRule"/>
</dbReference>
<dbReference type="GO" id="GO:0019154">
    <property type="term" value="F:glycolate dehydrogenase activity"/>
    <property type="evidence" value="ECO:0007669"/>
    <property type="project" value="UniProtKB-EC"/>
</dbReference>
<proteinExistence type="predicted"/>
<reference evidence="8 9" key="1">
    <citation type="submission" date="2019-04" db="EMBL/GenBank/DDBJ databases">
        <title>Bacillus caeni sp. nov., a bacterium isolated from mangrove sediment.</title>
        <authorList>
            <person name="Huang H."/>
            <person name="Mo K."/>
            <person name="Hu Y."/>
        </authorList>
    </citation>
    <scope>NUCLEOTIDE SEQUENCE [LARGE SCALE GENOMIC DNA]</scope>
    <source>
        <strain evidence="8 9">HB172195</strain>
    </source>
</reference>
<name>A0A5R9F606_9BACL</name>
<dbReference type="GO" id="GO:0046872">
    <property type="term" value="F:metal ion binding"/>
    <property type="evidence" value="ECO:0007669"/>
    <property type="project" value="UniProtKB-UniRule"/>
</dbReference>
<comment type="catalytic activity">
    <reaction evidence="6">
        <text>glycolate + A = glyoxylate + AH2</text>
        <dbReference type="Rhea" id="RHEA:21264"/>
        <dbReference type="ChEBI" id="CHEBI:13193"/>
        <dbReference type="ChEBI" id="CHEBI:17499"/>
        <dbReference type="ChEBI" id="CHEBI:29805"/>
        <dbReference type="ChEBI" id="CHEBI:36655"/>
        <dbReference type="EC" id="1.1.99.14"/>
    </reaction>
</comment>
<comment type="catalytic activity">
    <reaction evidence="6">
        <text>(R)-lactate + A = pyruvate + AH2</text>
        <dbReference type="Rhea" id="RHEA:15089"/>
        <dbReference type="ChEBI" id="CHEBI:13193"/>
        <dbReference type="ChEBI" id="CHEBI:15361"/>
        <dbReference type="ChEBI" id="CHEBI:16004"/>
        <dbReference type="ChEBI" id="CHEBI:17499"/>
    </reaction>
</comment>
<evidence type="ECO:0000256" key="3">
    <source>
        <dbReference type="ARBA" id="ARBA00022737"/>
    </source>
</evidence>
<dbReference type="PROSITE" id="PS00198">
    <property type="entry name" value="4FE4S_FER_1"/>
    <property type="match status" value="1"/>
</dbReference>